<dbReference type="PANTHER" id="PTHR30605:SF0">
    <property type="entry name" value="ANHYDRO-N-ACETYLMURAMIC ACID KINASE"/>
    <property type="match status" value="1"/>
</dbReference>
<protein>
    <recommendedName>
        <fullName evidence="3">Anhydro-N-acetylmuramic acid kinase</fullName>
    </recommendedName>
</protein>
<dbReference type="InParanoid" id="A0A0C3CJY5"/>
<dbReference type="InterPro" id="IPR005338">
    <property type="entry name" value="Anhydro_N_Ac-Mur_kinase"/>
</dbReference>
<evidence type="ECO:0008006" key="3">
    <source>
        <dbReference type="Google" id="ProtNLM"/>
    </source>
</evidence>
<dbReference type="EMBL" id="KN832879">
    <property type="protein sequence ID" value="KIM99248.1"/>
    <property type="molecule type" value="Genomic_DNA"/>
</dbReference>
<keyword evidence="2" id="KW-1185">Reference proteome</keyword>
<evidence type="ECO:0000313" key="2">
    <source>
        <dbReference type="Proteomes" id="UP000054321"/>
    </source>
</evidence>
<proteinExistence type="predicted"/>
<dbReference type="GO" id="GO:0006040">
    <property type="term" value="P:amino sugar metabolic process"/>
    <property type="evidence" value="ECO:0007669"/>
    <property type="project" value="InterPro"/>
</dbReference>
<evidence type="ECO:0000313" key="1">
    <source>
        <dbReference type="EMBL" id="KIM99248.1"/>
    </source>
</evidence>
<dbReference type="GO" id="GO:0005524">
    <property type="term" value="F:ATP binding"/>
    <property type="evidence" value="ECO:0007669"/>
    <property type="project" value="InterPro"/>
</dbReference>
<dbReference type="InterPro" id="IPR043129">
    <property type="entry name" value="ATPase_NBD"/>
</dbReference>
<dbReference type="Gene3D" id="3.30.420.40">
    <property type="match status" value="2"/>
</dbReference>
<reference evidence="1 2" key="1">
    <citation type="submission" date="2014-04" db="EMBL/GenBank/DDBJ databases">
        <authorList>
            <consortium name="DOE Joint Genome Institute"/>
            <person name="Kuo A."/>
            <person name="Martino E."/>
            <person name="Perotto S."/>
            <person name="Kohler A."/>
            <person name="Nagy L.G."/>
            <person name="Floudas D."/>
            <person name="Copeland A."/>
            <person name="Barry K.W."/>
            <person name="Cichocki N."/>
            <person name="Veneault-Fourrey C."/>
            <person name="LaButti K."/>
            <person name="Lindquist E.A."/>
            <person name="Lipzen A."/>
            <person name="Lundell T."/>
            <person name="Morin E."/>
            <person name="Murat C."/>
            <person name="Sun H."/>
            <person name="Tunlid A."/>
            <person name="Henrissat B."/>
            <person name="Grigoriev I.V."/>
            <person name="Hibbett D.S."/>
            <person name="Martin F."/>
            <person name="Nordberg H.P."/>
            <person name="Cantor M.N."/>
            <person name="Hua S.X."/>
        </authorList>
    </citation>
    <scope>NUCLEOTIDE SEQUENCE [LARGE SCALE GENOMIC DNA]</scope>
    <source>
        <strain evidence="1 2">Zn</strain>
    </source>
</reference>
<name>A0A0C3CJY5_OIDMZ</name>
<dbReference type="Pfam" id="PF03702">
    <property type="entry name" value="AnmK"/>
    <property type="match status" value="1"/>
</dbReference>
<accession>A0A0C3CJY5</accession>
<dbReference type="Proteomes" id="UP000054321">
    <property type="component" value="Unassembled WGS sequence"/>
</dbReference>
<reference evidence="2" key="2">
    <citation type="submission" date="2015-01" db="EMBL/GenBank/DDBJ databases">
        <title>Evolutionary Origins and Diversification of the Mycorrhizal Mutualists.</title>
        <authorList>
            <consortium name="DOE Joint Genome Institute"/>
            <consortium name="Mycorrhizal Genomics Consortium"/>
            <person name="Kohler A."/>
            <person name="Kuo A."/>
            <person name="Nagy L.G."/>
            <person name="Floudas D."/>
            <person name="Copeland A."/>
            <person name="Barry K.W."/>
            <person name="Cichocki N."/>
            <person name="Veneault-Fourrey C."/>
            <person name="LaButti K."/>
            <person name="Lindquist E.A."/>
            <person name="Lipzen A."/>
            <person name="Lundell T."/>
            <person name="Morin E."/>
            <person name="Murat C."/>
            <person name="Riley R."/>
            <person name="Ohm R."/>
            <person name="Sun H."/>
            <person name="Tunlid A."/>
            <person name="Henrissat B."/>
            <person name="Grigoriev I.V."/>
            <person name="Hibbett D.S."/>
            <person name="Martin F."/>
        </authorList>
    </citation>
    <scope>NUCLEOTIDE SEQUENCE [LARGE SCALE GENOMIC DNA]</scope>
    <source>
        <strain evidence="2">Zn</strain>
    </source>
</reference>
<sequence length="422" mass="45543">MVSFNVLGMNCGTSIDGIDIAICKITSQLSSPDITVELLSYKEVPVTPYLRCRILGLVKPGAPTTLEDICDLNFALGEEFARAIKDGGVNLEDVDIIASHGQTLWHTPTGERLSTLQMAEPAVIANKTKKTVISSFRSAEVAAGRQGAPLTGFFDTAVMAHPSLTRISQNIGGIGNATIVPAANRPCAKDLDSSYFAFDTGPGNVLIDATVRLLSNGKSHYDKDGEAGSRGEGEIDQAAVEAFLSRAYFRMKLPKTTGREIFSDDLAREQVEILRSKNPSISEDGIVATITRMTSESIVRAYEEYVIPVVGKIDEVYICGGGAFNPNIMKWLRERLPQTKVERMEKGAYGLRADAKEAVLFAVLGFLGICGRQVSIAGFSENRQPALLGAVTPGENYRSIMKKVVEAEEFTSAGVLGRIIIK</sequence>
<dbReference type="AlphaFoldDB" id="A0A0C3CJY5"/>
<dbReference type="SUPFAM" id="SSF53067">
    <property type="entry name" value="Actin-like ATPase domain"/>
    <property type="match status" value="1"/>
</dbReference>
<organism evidence="1 2">
    <name type="scientific">Oidiodendron maius (strain Zn)</name>
    <dbReference type="NCBI Taxonomy" id="913774"/>
    <lineage>
        <taxon>Eukaryota</taxon>
        <taxon>Fungi</taxon>
        <taxon>Dikarya</taxon>
        <taxon>Ascomycota</taxon>
        <taxon>Pezizomycotina</taxon>
        <taxon>Leotiomycetes</taxon>
        <taxon>Leotiomycetes incertae sedis</taxon>
        <taxon>Myxotrichaceae</taxon>
        <taxon>Oidiodendron</taxon>
    </lineage>
</organism>
<dbReference type="PANTHER" id="PTHR30605">
    <property type="entry name" value="ANHYDRO-N-ACETYLMURAMIC ACID KINASE"/>
    <property type="match status" value="1"/>
</dbReference>
<dbReference type="GO" id="GO:0016773">
    <property type="term" value="F:phosphotransferase activity, alcohol group as acceptor"/>
    <property type="evidence" value="ECO:0007669"/>
    <property type="project" value="InterPro"/>
</dbReference>
<dbReference type="STRING" id="913774.A0A0C3CJY5"/>
<dbReference type="OrthoDB" id="5427593at2759"/>
<dbReference type="HOGENOM" id="CLU_038782_1_0_1"/>
<dbReference type="GO" id="GO:0009254">
    <property type="term" value="P:peptidoglycan turnover"/>
    <property type="evidence" value="ECO:0007669"/>
    <property type="project" value="InterPro"/>
</dbReference>
<gene>
    <name evidence="1" type="ORF">OIDMADRAFT_43213</name>
</gene>